<feature type="chain" id="PRO_5011441670" description="Ammonium transporter" evidence="9">
    <location>
        <begin position="31"/>
        <end position="517"/>
    </location>
</feature>
<dbReference type="GO" id="GO:0008519">
    <property type="term" value="F:ammonium channel activity"/>
    <property type="evidence" value="ECO:0007669"/>
    <property type="project" value="InterPro"/>
</dbReference>
<keyword evidence="7 8" id="KW-0924">Ammonia transport</keyword>
<feature type="transmembrane region" description="Helical" evidence="8">
    <location>
        <begin position="414"/>
        <end position="439"/>
    </location>
</feature>
<feature type="transmembrane region" description="Helical" evidence="8">
    <location>
        <begin position="459"/>
        <end position="485"/>
    </location>
</feature>
<evidence type="ECO:0000313" key="12">
    <source>
        <dbReference type="Proteomes" id="UP000198755"/>
    </source>
</evidence>
<dbReference type="GO" id="GO:0005886">
    <property type="term" value="C:plasma membrane"/>
    <property type="evidence" value="ECO:0007669"/>
    <property type="project" value="UniProtKB-SubCell"/>
</dbReference>
<dbReference type="NCBIfam" id="TIGR00836">
    <property type="entry name" value="amt"/>
    <property type="match status" value="1"/>
</dbReference>
<dbReference type="InterPro" id="IPR001905">
    <property type="entry name" value="Ammonium_transpt"/>
</dbReference>
<sequence>MKLNLPSPAAWKAVGLGLLLACGAAGLAWADPAAAPAPVPNKGDTAWMLVSTALVLMMSVPGLALFYGGLVRTKNMASVLSQVFAIVALVSILWVVFGYSLAFTEGDHTPFPLTDGEDGLLSFLGPLEWNNFIGGFDRLFLKGIDANSNVATFSNGVVIPEYVYMAFQMTFACITPALIIGAIAERMKFSALLVFITLWVTFIYFPIAHLVWYWAGPDAIGDAAKAVAAAKDDASKATAQAALDAVLANAGYFQKIGALDFAGGTVVHINAGIAGFVGALIMGKRIGYPRDIEPPHSVTMSMIGASLLWVGWFGFNAGSNLESNGTTALAFVNTFIATSAATLSWMFVEWAAKGKPSLLGMISGAVAGLVAITPASGFAGPMGSIVLGLVAGAVCFFFVSYVKNWFGYDDSLDVFGVHCVGGIIGAIGTGIVVAPWLGGVGLTDYTLKPGEASAGEYDMAAQVLIQLKVVVFTLLYSGIGSAILYKLVDLLIGLRVPKAAEQEGLDITEHGERAYNP</sequence>
<feature type="transmembrane region" description="Helical" evidence="8">
    <location>
        <begin position="46"/>
        <end position="67"/>
    </location>
</feature>
<feature type="transmembrane region" description="Helical" evidence="8">
    <location>
        <begin position="327"/>
        <end position="346"/>
    </location>
</feature>
<evidence type="ECO:0000256" key="1">
    <source>
        <dbReference type="ARBA" id="ARBA00004141"/>
    </source>
</evidence>
<feature type="transmembrane region" description="Helical" evidence="8">
    <location>
        <begin position="261"/>
        <end position="283"/>
    </location>
</feature>
<feature type="transmembrane region" description="Helical" evidence="8">
    <location>
        <begin position="162"/>
        <end position="184"/>
    </location>
</feature>
<dbReference type="OrthoDB" id="9814202at2"/>
<comment type="subcellular location">
    <subcellularLocation>
        <location evidence="8">Cell membrane</location>
        <topology evidence="8">Multi-pass membrane protein</topology>
    </subcellularLocation>
    <subcellularLocation>
        <location evidence="1">Membrane</location>
        <topology evidence="1">Multi-pass membrane protein</topology>
    </subcellularLocation>
</comment>
<name>A0A1I3YQH6_9HYPH</name>
<dbReference type="EMBL" id="FOSN01000006">
    <property type="protein sequence ID" value="SFK33521.1"/>
    <property type="molecule type" value="Genomic_DNA"/>
</dbReference>
<dbReference type="RefSeq" id="WP_091681053.1">
    <property type="nucleotide sequence ID" value="NZ_FOSN01000006.1"/>
</dbReference>
<dbReference type="PANTHER" id="PTHR43029">
    <property type="entry name" value="AMMONIUM TRANSPORTER MEP2"/>
    <property type="match status" value="1"/>
</dbReference>
<evidence type="ECO:0000256" key="7">
    <source>
        <dbReference type="ARBA" id="ARBA00023177"/>
    </source>
</evidence>
<gene>
    <name evidence="11" type="ORF">SAMN05444581_10676</name>
</gene>
<feature type="transmembrane region" description="Helical" evidence="8">
    <location>
        <begin position="385"/>
        <end position="402"/>
    </location>
</feature>
<feature type="transmembrane region" description="Helical" evidence="8">
    <location>
        <begin position="358"/>
        <end position="379"/>
    </location>
</feature>
<evidence type="ECO:0000256" key="5">
    <source>
        <dbReference type="ARBA" id="ARBA00022989"/>
    </source>
</evidence>
<dbReference type="SUPFAM" id="SSF111352">
    <property type="entry name" value="Ammonium transporter"/>
    <property type="match status" value="1"/>
</dbReference>
<dbReference type="AlphaFoldDB" id="A0A1I3YQH6"/>
<feature type="transmembrane region" description="Helical" evidence="8">
    <location>
        <begin position="191"/>
        <end position="215"/>
    </location>
</feature>
<dbReference type="Proteomes" id="UP000198755">
    <property type="component" value="Unassembled WGS sequence"/>
</dbReference>
<dbReference type="Gene3D" id="1.10.3430.10">
    <property type="entry name" value="Ammonium transporter AmtB like domains"/>
    <property type="match status" value="1"/>
</dbReference>
<feature type="transmembrane region" description="Helical" evidence="8">
    <location>
        <begin position="79"/>
        <end position="102"/>
    </location>
</feature>
<feature type="domain" description="Ammonium transporter AmtB-like" evidence="10">
    <location>
        <begin position="46"/>
        <end position="515"/>
    </location>
</feature>
<keyword evidence="6 8" id="KW-0472">Membrane</keyword>
<keyword evidence="3 8" id="KW-0813">Transport</keyword>
<comment type="similarity">
    <text evidence="2 8">Belongs to the ammonia transporter channel (TC 1.A.11.2) family.</text>
</comment>
<evidence type="ECO:0000256" key="2">
    <source>
        <dbReference type="ARBA" id="ARBA00005887"/>
    </source>
</evidence>
<evidence type="ECO:0000259" key="10">
    <source>
        <dbReference type="Pfam" id="PF00909"/>
    </source>
</evidence>
<keyword evidence="4 8" id="KW-0812">Transmembrane</keyword>
<dbReference type="PANTHER" id="PTHR43029:SF10">
    <property type="entry name" value="AMMONIUM TRANSPORTER MEP2"/>
    <property type="match status" value="1"/>
</dbReference>
<evidence type="ECO:0000256" key="8">
    <source>
        <dbReference type="RuleBase" id="RU362002"/>
    </source>
</evidence>
<dbReference type="InterPro" id="IPR018047">
    <property type="entry name" value="Ammonium_transpt_CS"/>
</dbReference>
<feature type="signal peptide" evidence="9">
    <location>
        <begin position="1"/>
        <end position="30"/>
    </location>
</feature>
<organism evidence="11 12">
    <name type="scientific">Methylocapsa palsarum</name>
    <dbReference type="NCBI Taxonomy" id="1612308"/>
    <lineage>
        <taxon>Bacteria</taxon>
        <taxon>Pseudomonadati</taxon>
        <taxon>Pseudomonadota</taxon>
        <taxon>Alphaproteobacteria</taxon>
        <taxon>Hyphomicrobiales</taxon>
        <taxon>Beijerinckiaceae</taxon>
        <taxon>Methylocapsa</taxon>
    </lineage>
</organism>
<keyword evidence="12" id="KW-1185">Reference proteome</keyword>
<feature type="transmembrane region" description="Helical" evidence="8">
    <location>
        <begin position="295"/>
        <end position="315"/>
    </location>
</feature>
<protein>
    <recommendedName>
        <fullName evidence="8">Ammonium transporter</fullName>
    </recommendedName>
</protein>
<evidence type="ECO:0000256" key="4">
    <source>
        <dbReference type="ARBA" id="ARBA00022692"/>
    </source>
</evidence>
<evidence type="ECO:0000313" key="11">
    <source>
        <dbReference type="EMBL" id="SFK33521.1"/>
    </source>
</evidence>
<proteinExistence type="inferred from homology"/>
<dbReference type="InterPro" id="IPR024041">
    <property type="entry name" value="NH4_transpt_AmtB-like_dom"/>
</dbReference>
<evidence type="ECO:0000256" key="3">
    <source>
        <dbReference type="ARBA" id="ARBA00022448"/>
    </source>
</evidence>
<keyword evidence="5 8" id="KW-1133">Transmembrane helix</keyword>
<dbReference type="PROSITE" id="PS01219">
    <property type="entry name" value="AMMONIUM_TRANSP"/>
    <property type="match status" value="1"/>
</dbReference>
<dbReference type="InterPro" id="IPR029020">
    <property type="entry name" value="Ammonium/urea_transptr"/>
</dbReference>
<dbReference type="STRING" id="1612308.SAMN05444581_10676"/>
<evidence type="ECO:0000256" key="9">
    <source>
        <dbReference type="SAM" id="SignalP"/>
    </source>
</evidence>
<keyword evidence="9" id="KW-0732">Signal</keyword>
<dbReference type="Pfam" id="PF00909">
    <property type="entry name" value="Ammonium_transp"/>
    <property type="match status" value="1"/>
</dbReference>
<reference evidence="11 12" key="1">
    <citation type="submission" date="2016-10" db="EMBL/GenBank/DDBJ databases">
        <authorList>
            <person name="de Groot N.N."/>
        </authorList>
    </citation>
    <scope>NUCLEOTIDE SEQUENCE [LARGE SCALE GENOMIC DNA]</scope>
    <source>
        <strain evidence="11 12">NE2</strain>
    </source>
</reference>
<accession>A0A1I3YQH6</accession>
<evidence type="ECO:0000256" key="6">
    <source>
        <dbReference type="ARBA" id="ARBA00023136"/>
    </source>
</evidence>